<reference evidence="1 2" key="2">
    <citation type="journal article" date="2019" name="G3 (Bethesda)">
        <title>Hybrid Assembly of the Genome of the Entomopathogenic Nematode Steinernema carpocapsae Identifies the X-Chromosome.</title>
        <authorList>
            <person name="Serra L."/>
            <person name="Macchietto M."/>
            <person name="Macias-Munoz A."/>
            <person name="McGill C.J."/>
            <person name="Rodriguez I.M."/>
            <person name="Rodriguez B."/>
            <person name="Murad R."/>
            <person name="Mortazavi A."/>
        </authorList>
    </citation>
    <scope>NUCLEOTIDE SEQUENCE [LARGE SCALE GENOMIC DNA]</scope>
    <source>
        <strain evidence="1 2">ALL</strain>
    </source>
</reference>
<dbReference type="EMBL" id="AZBU02000002">
    <property type="protein sequence ID" value="TKR95488.1"/>
    <property type="molecule type" value="Genomic_DNA"/>
</dbReference>
<gene>
    <name evidence="1" type="ORF">L596_009653</name>
</gene>
<comment type="caution">
    <text evidence="1">The sequence shown here is derived from an EMBL/GenBank/DDBJ whole genome shotgun (WGS) entry which is preliminary data.</text>
</comment>
<protein>
    <submittedName>
        <fullName evidence="1">Uncharacterized protein</fullName>
    </submittedName>
</protein>
<dbReference type="AlphaFoldDB" id="A0A4U5PG59"/>
<keyword evidence="2" id="KW-1185">Reference proteome</keyword>
<organism evidence="1 2">
    <name type="scientific">Steinernema carpocapsae</name>
    <name type="common">Entomopathogenic nematode</name>
    <dbReference type="NCBI Taxonomy" id="34508"/>
    <lineage>
        <taxon>Eukaryota</taxon>
        <taxon>Metazoa</taxon>
        <taxon>Ecdysozoa</taxon>
        <taxon>Nematoda</taxon>
        <taxon>Chromadorea</taxon>
        <taxon>Rhabditida</taxon>
        <taxon>Tylenchina</taxon>
        <taxon>Panagrolaimomorpha</taxon>
        <taxon>Strongyloidoidea</taxon>
        <taxon>Steinernematidae</taxon>
        <taxon>Steinernema</taxon>
    </lineage>
</organism>
<reference evidence="1 2" key="1">
    <citation type="journal article" date="2015" name="Genome Biol.">
        <title>Comparative genomics of Steinernema reveals deeply conserved gene regulatory networks.</title>
        <authorList>
            <person name="Dillman A.R."/>
            <person name="Macchietto M."/>
            <person name="Porter C.F."/>
            <person name="Rogers A."/>
            <person name="Williams B."/>
            <person name="Antoshechkin I."/>
            <person name="Lee M.M."/>
            <person name="Goodwin Z."/>
            <person name="Lu X."/>
            <person name="Lewis E.E."/>
            <person name="Goodrich-Blair H."/>
            <person name="Stock S.P."/>
            <person name="Adams B.J."/>
            <person name="Sternberg P.W."/>
            <person name="Mortazavi A."/>
        </authorList>
    </citation>
    <scope>NUCLEOTIDE SEQUENCE [LARGE SCALE GENOMIC DNA]</scope>
    <source>
        <strain evidence="1 2">ALL</strain>
    </source>
</reference>
<sequence>MYKHPQKKRLQKFYGLRHALRLQDLPEETEESTGPLCVSTRHRRRRRSGCARFKAAETRVFVRGHERRVCLRSFARA</sequence>
<name>A0A4U5PG59_STECR</name>
<evidence type="ECO:0000313" key="2">
    <source>
        <dbReference type="Proteomes" id="UP000298663"/>
    </source>
</evidence>
<proteinExistence type="predicted"/>
<dbReference type="Proteomes" id="UP000298663">
    <property type="component" value="Unassembled WGS sequence"/>
</dbReference>
<accession>A0A4U5PG59</accession>
<evidence type="ECO:0000313" key="1">
    <source>
        <dbReference type="EMBL" id="TKR95488.1"/>
    </source>
</evidence>